<evidence type="ECO:0000313" key="5">
    <source>
        <dbReference type="EMBL" id="MCR8872524.1"/>
    </source>
</evidence>
<proteinExistence type="inferred from homology"/>
<evidence type="ECO:0000259" key="4">
    <source>
        <dbReference type="Pfam" id="PF13354"/>
    </source>
</evidence>
<evidence type="ECO:0000313" key="6">
    <source>
        <dbReference type="Proteomes" id="UP001204579"/>
    </source>
</evidence>
<dbReference type="EC" id="3.5.2.6" evidence="3"/>
<dbReference type="InterPro" id="IPR012338">
    <property type="entry name" value="Beta-lactam/transpept-like"/>
</dbReference>
<dbReference type="GO" id="GO:0008800">
    <property type="term" value="F:beta-lactamase activity"/>
    <property type="evidence" value="ECO:0007669"/>
    <property type="project" value="UniProtKB-EC"/>
</dbReference>
<protein>
    <recommendedName>
        <fullName evidence="3">beta-lactamase</fullName>
        <ecNumber evidence="3">3.5.2.6</ecNumber>
    </recommendedName>
</protein>
<dbReference type="Gene3D" id="3.40.710.10">
    <property type="entry name" value="DD-peptidase/beta-lactamase superfamily"/>
    <property type="match status" value="1"/>
</dbReference>
<dbReference type="PANTHER" id="PTHR35333:SF3">
    <property type="entry name" value="BETA-LACTAMASE-TYPE TRANSPEPTIDASE FOLD CONTAINING PROTEIN"/>
    <property type="match status" value="1"/>
</dbReference>
<comment type="similarity">
    <text evidence="2">Belongs to the class-A beta-lactamase family.</text>
</comment>
<dbReference type="Proteomes" id="UP001204579">
    <property type="component" value="Unassembled WGS sequence"/>
</dbReference>
<dbReference type="InterPro" id="IPR000871">
    <property type="entry name" value="Beta-lactam_class-A"/>
</dbReference>
<dbReference type="SUPFAM" id="SSF56601">
    <property type="entry name" value="beta-lactamase/transpeptidase-like"/>
    <property type="match status" value="1"/>
</dbReference>
<evidence type="ECO:0000256" key="2">
    <source>
        <dbReference type="ARBA" id="ARBA00009009"/>
    </source>
</evidence>
<accession>A0AAW5N5A6</accession>
<evidence type="ECO:0000256" key="1">
    <source>
        <dbReference type="ARBA" id="ARBA00001526"/>
    </source>
</evidence>
<evidence type="ECO:0000256" key="3">
    <source>
        <dbReference type="ARBA" id="ARBA00012865"/>
    </source>
</evidence>
<dbReference type="RefSeq" id="WP_302576416.1">
    <property type="nucleotide sequence ID" value="NZ_CAUCAW010000002.1"/>
</dbReference>
<gene>
    <name evidence="5" type="primary">bla</name>
    <name evidence="5" type="ORF">NW209_00545</name>
</gene>
<comment type="catalytic activity">
    <reaction evidence="1">
        <text>a beta-lactam + H2O = a substituted beta-amino acid</text>
        <dbReference type="Rhea" id="RHEA:20401"/>
        <dbReference type="ChEBI" id="CHEBI:15377"/>
        <dbReference type="ChEBI" id="CHEBI:35627"/>
        <dbReference type="ChEBI" id="CHEBI:140347"/>
        <dbReference type="EC" id="3.5.2.6"/>
    </reaction>
</comment>
<keyword evidence="6" id="KW-1185">Reference proteome</keyword>
<comment type="caution">
    <text evidence="5">The sequence shown here is derived from an EMBL/GenBank/DDBJ whole genome shotgun (WGS) entry which is preliminary data.</text>
</comment>
<dbReference type="PANTHER" id="PTHR35333">
    <property type="entry name" value="BETA-LACTAMASE"/>
    <property type="match status" value="1"/>
</dbReference>
<dbReference type="Pfam" id="PF13354">
    <property type="entry name" value="Beta-lactamase2"/>
    <property type="match status" value="1"/>
</dbReference>
<dbReference type="AlphaFoldDB" id="A0AAW5N5A6"/>
<sequence>MIKTRCIGRLFLTGILWGISVWAWAQPDASLRQELANRIKNCRAQVGAALVVDGKDTLTLFNEVPYPLMSVYKLHQAMAVGKYLHERGRTSESRIAIGKEDLKPDTYSPLRDKYPDGNVSLSVRELLEYTLQWSDNNACDILFAHTGGTAETDRYIRSLGLKEFAISSTEDEMHRDLDKCYDNWSSPLEMARLLEILFTTDLEMGEFQPLIRQILMTCRTGLNRLPKPLESNGAQIAHKTGTGDKNAAGALIGINDAGMVFLPDGRRYTLVVFVKDSWESMEKTEQLIADVSEIVYRYVTGK</sequence>
<dbReference type="GO" id="GO:0030655">
    <property type="term" value="P:beta-lactam antibiotic catabolic process"/>
    <property type="evidence" value="ECO:0007669"/>
    <property type="project" value="InterPro"/>
</dbReference>
<name>A0AAW5N5A6_9BACT</name>
<dbReference type="InterPro" id="IPR045155">
    <property type="entry name" value="Beta-lactam_cat"/>
</dbReference>
<organism evidence="5 6">
    <name type="scientific">Phocaeicola barnesiae</name>
    <dbReference type="NCBI Taxonomy" id="376804"/>
    <lineage>
        <taxon>Bacteria</taxon>
        <taxon>Pseudomonadati</taxon>
        <taxon>Bacteroidota</taxon>
        <taxon>Bacteroidia</taxon>
        <taxon>Bacteroidales</taxon>
        <taxon>Bacteroidaceae</taxon>
        <taxon>Phocaeicola</taxon>
    </lineage>
</organism>
<keyword evidence="5" id="KW-0378">Hydrolase</keyword>
<dbReference type="GO" id="GO:0046677">
    <property type="term" value="P:response to antibiotic"/>
    <property type="evidence" value="ECO:0007669"/>
    <property type="project" value="InterPro"/>
</dbReference>
<feature type="domain" description="Beta-lactamase class A catalytic" evidence="4">
    <location>
        <begin position="61"/>
        <end position="274"/>
    </location>
</feature>
<dbReference type="NCBIfam" id="NF033103">
    <property type="entry name" value="bla_class_A"/>
    <property type="match status" value="1"/>
</dbReference>
<dbReference type="EMBL" id="JANRHJ010000001">
    <property type="protein sequence ID" value="MCR8872524.1"/>
    <property type="molecule type" value="Genomic_DNA"/>
</dbReference>
<reference evidence="5 6" key="1">
    <citation type="submission" date="2022-08" db="EMBL/GenBank/DDBJ databases">
        <authorList>
            <person name="Zeman M."/>
            <person name="Kubasova T."/>
        </authorList>
    </citation>
    <scope>NUCLEOTIDE SEQUENCE [LARGE SCALE GENOMIC DNA]</scope>
    <source>
        <strain evidence="5 6">ET62</strain>
    </source>
</reference>